<reference evidence="2 3" key="1">
    <citation type="submission" date="2021-03" db="EMBL/GenBank/DDBJ databases">
        <title>Genomic Encyclopedia of Type Strains, Phase III (KMG-III): the genomes of soil and plant-associated and newly described type strains.</title>
        <authorList>
            <person name="Whitman W."/>
        </authorList>
    </citation>
    <scope>NUCLEOTIDE SEQUENCE [LARGE SCALE GENOMIC DNA]</scope>
    <source>
        <strain evidence="2 3">IMMIB AFH-6</strain>
    </source>
</reference>
<protein>
    <recommendedName>
        <fullName evidence="4">Ead/Ea22-like family protein</fullName>
    </recommendedName>
</protein>
<proteinExistence type="predicted"/>
<dbReference type="Proteomes" id="UP000781958">
    <property type="component" value="Unassembled WGS sequence"/>
</dbReference>
<evidence type="ECO:0000313" key="3">
    <source>
        <dbReference type="Proteomes" id="UP000781958"/>
    </source>
</evidence>
<organism evidence="2 3">
    <name type="scientific">Azospirillum rugosum</name>
    <dbReference type="NCBI Taxonomy" id="416170"/>
    <lineage>
        <taxon>Bacteria</taxon>
        <taxon>Pseudomonadati</taxon>
        <taxon>Pseudomonadota</taxon>
        <taxon>Alphaproteobacteria</taxon>
        <taxon>Rhodospirillales</taxon>
        <taxon>Azospirillaceae</taxon>
        <taxon>Azospirillum</taxon>
    </lineage>
</organism>
<name>A0ABS4SDX1_9PROT</name>
<accession>A0ABS4SDX1</accession>
<dbReference type="RefSeq" id="WP_209763219.1">
    <property type="nucleotide sequence ID" value="NZ_JAGINP010000001.1"/>
</dbReference>
<evidence type="ECO:0000256" key="1">
    <source>
        <dbReference type="SAM" id="Coils"/>
    </source>
</evidence>
<evidence type="ECO:0008006" key="4">
    <source>
        <dbReference type="Google" id="ProtNLM"/>
    </source>
</evidence>
<keyword evidence="3" id="KW-1185">Reference proteome</keyword>
<comment type="caution">
    <text evidence="2">The sequence shown here is derived from an EMBL/GenBank/DDBJ whole genome shotgun (WGS) entry which is preliminary data.</text>
</comment>
<feature type="coiled-coil region" evidence="1">
    <location>
        <begin position="35"/>
        <end position="69"/>
    </location>
</feature>
<keyword evidence="1" id="KW-0175">Coiled coil</keyword>
<sequence>MTTDTAPLSERLRNAVFMSRDTGEWLIDQNESGIGEEAADALDALSARVKDLEVERERWKGTVRELSAACQKRAEERDDARGSYDNKCMDDMEHRESMAGALGMSWDGCDPFEWPEIIARGNELRTTLKMRPEWKARATQAEADRDALRAAQPDIARELAEALNGVFNMAGNYIDQHLMQNPDKDPDIIRAAAALAKARAAGILPEGA</sequence>
<dbReference type="EMBL" id="JAGINP010000001">
    <property type="protein sequence ID" value="MBP2290766.1"/>
    <property type="molecule type" value="Genomic_DNA"/>
</dbReference>
<gene>
    <name evidence="2" type="ORF">J2851_000503</name>
</gene>
<evidence type="ECO:0000313" key="2">
    <source>
        <dbReference type="EMBL" id="MBP2290766.1"/>
    </source>
</evidence>